<dbReference type="AlphaFoldDB" id="A0A7X5YPD8"/>
<evidence type="ECO:0000313" key="3">
    <source>
        <dbReference type="EMBL" id="NJC42399.1"/>
    </source>
</evidence>
<reference evidence="3 4" key="1">
    <citation type="submission" date="2020-03" db="EMBL/GenBank/DDBJ databases">
        <title>Genomic Encyclopedia of Type Strains, Phase IV (KMG-IV): sequencing the most valuable type-strain genomes for metagenomic binning, comparative biology and taxonomic classification.</title>
        <authorList>
            <person name="Goeker M."/>
        </authorList>
    </citation>
    <scope>NUCLEOTIDE SEQUENCE [LARGE SCALE GENOMIC DNA]</scope>
    <source>
        <strain evidence="3 4">DSM 4736</strain>
    </source>
</reference>
<proteinExistence type="inferred from homology"/>
<dbReference type="RefSeq" id="WP_168048583.1">
    <property type="nucleotide sequence ID" value="NZ_JAATJM010000002.1"/>
</dbReference>
<dbReference type="InterPro" id="IPR013538">
    <property type="entry name" value="ASHA1/2-like_C"/>
</dbReference>
<name>A0A7X5YPD8_9CAUL</name>
<gene>
    <name evidence="3" type="ORF">GGQ87_002694</name>
</gene>
<sequence length="160" mass="17915">MSLVEPVATRPTLQMQRHFDAPRALVWRAWTNPEVMVLWLGPVEWPAVSASQDLRVGGEWRACLRSPDTGQDLWQGGVYREIVPQERLVFTFKWDESHEDGPPADTLVTVQFADAPDGGTLMDFTHEGLKSEQSLTGHKHGWTSTFERLEAFLAAGGADQ</sequence>
<dbReference type="Gene3D" id="3.30.530.20">
    <property type="match status" value="1"/>
</dbReference>
<dbReference type="Pfam" id="PF08327">
    <property type="entry name" value="AHSA1"/>
    <property type="match status" value="1"/>
</dbReference>
<accession>A0A7X5YPD8</accession>
<evidence type="ECO:0000256" key="1">
    <source>
        <dbReference type="ARBA" id="ARBA00006817"/>
    </source>
</evidence>
<evidence type="ECO:0000313" key="4">
    <source>
        <dbReference type="Proteomes" id="UP000587415"/>
    </source>
</evidence>
<comment type="caution">
    <text evidence="3">The sequence shown here is derived from an EMBL/GenBank/DDBJ whole genome shotgun (WGS) entry which is preliminary data.</text>
</comment>
<dbReference type="Proteomes" id="UP000587415">
    <property type="component" value="Unassembled WGS sequence"/>
</dbReference>
<keyword evidence="4" id="KW-1185">Reference proteome</keyword>
<feature type="domain" description="Activator of Hsp90 ATPase homologue 1/2-like C-terminal" evidence="2">
    <location>
        <begin position="20"/>
        <end position="153"/>
    </location>
</feature>
<dbReference type="InterPro" id="IPR023393">
    <property type="entry name" value="START-like_dom_sf"/>
</dbReference>
<organism evidence="3 4">
    <name type="scientific">Brevundimonas alba</name>
    <dbReference type="NCBI Taxonomy" id="74314"/>
    <lineage>
        <taxon>Bacteria</taxon>
        <taxon>Pseudomonadati</taxon>
        <taxon>Pseudomonadota</taxon>
        <taxon>Alphaproteobacteria</taxon>
        <taxon>Caulobacterales</taxon>
        <taxon>Caulobacteraceae</taxon>
        <taxon>Brevundimonas</taxon>
    </lineage>
</organism>
<protein>
    <submittedName>
        <fullName evidence="3">Uncharacterized protein YndB with AHSA1/START domain</fullName>
    </submittedName>
</protein>
<evidence type="ECO:0000259" key="2">
    <source>
        <dbReference type="Pfam" id="PF08327"/>
    </source>
</evidence>
<dbReference type="CDD" id="cd07814">
    <property type="entry name" value="SRPBCC_CalC_Aha1-like"/>
    <property type="match status" value="1"/>
</dbReference>
<comment type="similarity">
    <text evidence="1">Belongs to the AHA1 family.</text>
</comment>
<dbReference type="SUPFAM" id="SSF55961">
    <property type="entry name" value="Bet v1-like"/>
    <property type="match status" value="1"/>
</dbReference>
<dbReference type="EMBL" id="JAATJM010000002">
    <property type="protein sequence ID" value="NJC42399.1"/>
    <property type="molecule type" value="Genomic_DNA"/>
</dbReference>